<evidence type="ECO:0000256" key="2">
    <source>
        <dbReference type="ARBA" id="ARBA00023002"/>
    </source>
</evidence>
<dbReference type="SMART" id="SM01117">
    <property type="entry name" value="Cyt-b5"/>
    <property type="match status" value="1"/>
</dbReference>
<dbReference type="SUPFAM" id="SSF51395">
    <property type="entry name" value="FMN-linked oxidoreductases"/>
    <property type="match status" value="1"/>
</dbReference>
<evidence type="ECO:0000256" key="1">
    <source>
        <dbReference type="ARBA" id="ARBA00001917"/>
    </source>
</evidence>
<evidence type="ECO:0008006" key="8">
    <source>
        <dbReference type="Google" id="ProtNLM"/>
    </source>
</evidence>
<dbReference type="Pfam" id="PF00173">
    <property type="entry name" value="Cyt-b5"/>
    <property type="match status" value="1"/>
</dbReference>
<name>A0A8H5DVC1_9HYPO</name>
<dbReference type="PROSITE" id="PS50255">
    <property type="entry name" value="CYTOCHROME_B5_2"/>
    <property type="match status" value="1"/>
</dbReference>
<dbReference type="Gene3D" id="3.10.120.10">
    <property type="entry name" value="Cytochrome b5-like heme/steroid binding domain"/>
    <property type="match status" value="1"/>
</dbReference>
<dbReference type="Proteomes" id="UP000573603">
    <property type="component" value="Unassembled WGS sequence"/>
</dbReference>
<organism evidence="6 7">
    <name type="scientific">Fusarium anthophilum</name>
    <dbReference type="NCBI Taxonomy" id="48485"/>
    <lineage>
        <taxon>Eukaryota</taxon>
        <taxon>Fungi</taxon>
        <taxon>Dikarya</taxon>
        <taxon>Ascomycota</taxon>
        <taxon>Pezizomycotina</taxon>
        <taxon>Sordariomycetes</taxon>
        <taxon>Hypocreomycetidae</taxon>
        <taxon>Hypocreales</taxon>
        <taxon>Nectriaceae</taxon>
        <taxon>Fusarium</taxon>
        <taxon>Fusarium fujikuroi species complex</taxon>
    </lineage>
</organism>
<dbReference type="Gene3D" id="3.20.20.70">
    <property type="entry name" value="Aldolase class I"/>
    <property type="match status" value="1"/>
</dbReference>
<dbReference type="AlphaFoldDB" id="A0A8H5DVC1"/>
<sequence length="447" mass="48767">MAPQYLTQAEVSRHAHATDAWIIINGDVWDVTGFAETHPGGGDIIEEHYGKDASEVYNSVHGPKLAMGYFGASKLMGRTPELTPALDQQSLENPKLIKSLPPLDSIINLQDFEDAARSCLNERSWVYVSGASNDCYTASKNAEIYQSVFLRPRVCRPISEVDTGTIVLGHRFDVPIFNAPASLAMLTHPSAEVGLAKGLSASGSTIIMPTLASYSLGEVVESLPQNLPFFFQLYIPRDTSALAKLLDEIRCASPKAVMITVDLPVFSKREANERYEIRMAKGKGQPKDKKQNKQSRAASAAISPDVTWAHVKTIKDTLGIPIFVKGIQCAEDAMEAFESGCEGIYISNHGGRSVDTSQPTLLTLAEINIKCPQLLSQMSVLIDGGIRRGTDIFKAICLGAHGVCLGRPFFYALMYGEDGVKHLMNNLTSLARRAGERHATVWNPKVE</sequence>
<feature type="domain" description="FMN hydroxy acid dehydrogenase" evidence="5">
    <location>
        <begin position="101"/>
        <end position="447"/>
    </location>
</feature>
<evidence type="ECO:0000256" key="3">
    <source>
        <dbReference type="SAM" id="MobiDB-lite"/>
    </source>
</evidence>
<keyword evidence="2" id="KW-0560">Oxidoreductase</keyword>
<comment type="cofactor">
    <cofactor evidence="1">
        <name>FMN</name>
        <dbReference type="ChEBI" id="CHEBI:58210"/>
    </cofactor>
</comment>
<dbReference type="InterPro" id="IPR001199">
    <property type="entry name" value="Cyt_B5-like_heme/steroid-bd"/>
</dbReference>
<dbReference type="SUPFAM" id="SSF55856">
    <property type="entry name" value="Cytochrome b5-like heme/steroid binding domain"/>
    <property type="match status" value="1"/>
</dbReference>
<dbReference type="PROSITE" id="PS51349">
    <property type="entry name" value="FMN_HYDROXY_ACID_DH_2"/>
    <property type="match status" value="1"/>
</dbReference>
<protein>
    <recommendedName>
        <fullName evidence="8">Cytochrome b2</fullName>
    </recommendedName>
</protein>
<reference evidence="6 7" key="1">
    <citation type="journal article" date="2020" name="BMC Genomics">
        <title>Correction to: Identification and distribution of gene clusters required for synthesis of sphingolipid metabolism inhibitors in diverse species of the filamentous fungus Fusarium.</title>
        <authorList>
            <person name="Kim H.S."/>
            <person name="Lohmar J.M."/>
            <person name="Busman M."/>
            <person name="Brown D.W."/>
            <person name="Naumann T.A."/>
            <person name="Divon H.H."/>
            <person name="Lysoe E."/>
            <person name="Uhlig S."/>
            <person name="Proctor R.H."/>
        </authorList>
    </citation>
    <scope>NUCLEOTIDE SEQUENCE [LARGE SCALE GENOMIC DNA]</scope>
    <source>
        <strain evidence="6 7">NRRL 25214</strain>
    </source>
</reference>
<dbReference type="GO" id="GO:0016491">
    <property type="term" value="F:oxidoreductase activity"/>
    <property type="evidence" value="ECO:0007669"/>
    <property type="project" value="UniProtKB-KW"/>
</dbReference>
<feature type="compositionally biased region" description="Basic and acidic residues" evidence="3">
    <location>
        <begin position="278"/>
        <end position="291"/>
    </location>
</feature>
<proteinExistence type="predicted"/>
<gene>
    <name evidence="6" type="ORF">FANTH_11089</name>
</gene>
<comment type="caution">
    <text evidence="6">The sequence shown here is derived from an EMBL/GenBank/DDBJ whole genome shotgun (WGS) entry which is preliminary data.</text>
</comment>
<dbReference type="InterPro" id="IPR000262">
    <property type="entry name" value="FMN-dep_DH"/>
</dbReference>
<dbReference type="PANTHER" id="PTHR10578:SF104">
    <property type="entry name" value="CYTOCHROME B2, MITOCHONDRIAL-RELATED"/>
    <property type="match status" value="1"/>
</dbReference>
<accession>A0A8H5DVC1</accession>
<dbReference type="InterPro" id="IPR036400">
    <property type="entry name" value="Cyt_B5-like_heme/steroid_sf"/>
</dbReference>
<dbReference type="InterPro" id="IPR013785">
    <property type="entry name" value="Aldolase_TIM"/>
</dbReference>
<evidence type="ECO:0000259" key="5">
    <source>
        <dbReference type="PROSITE" id="PS51349"/>
    </source>
</evidence>
<dbReference type="PANTHER" id="PTHR10578">
    <property type="entry name" value="S -2-HYDROXY-ACID OXIDASE-RELATED"/>
    <property type="match status" value="1"/>
</dbReference>
<evidence type="ECO:0000313" key="7">
    <source>
        <dbReference type="Proteomes" id="UP000573603"/>
    </source>
</evidence>
<dbReference type="InterPro" id="IPR037396">
    <property type="entry name" value="FMN_HAD"/>
</dbReference>
<keyword evidence="7" id="KW-1185">Reference proteome</keyword>
<dbReference type="Pfam" id="PF01070">
    <property type="entry name" value="FMN_dh"/>
    <property type="match status" value="1"/>
</dbReference>
<dbReference type="EMBL" id="JABEVY010000313">
    <property type="protein sequence ID" value="KAF5236916.1"/>
    <property type="molecule type" value="Genomic_DNA"/>
</dbReference>
<evidence type="ECO:0000259" key="4">
    <source>
        <dbReference type="PROSITE" id="PS50255"/>
    </source>
</evidence>
<feature type="region of interest" description="Disordered" evidence="3">
    <location>
        <begin position="278"/>
        <end position="299"/>
    </location>
</feature>
<feature type="domain" description="Cytochrome b5 heme-binding" evidence="4">
    <location>
        <begin position="3"/>
        <end position="61"/>
    </location>
</feature>
<evidence type="ECO:0000313" key="6">
    <source>
        <dbReference type="EMBL" id="KAF5236916.1"/>
    </source>
</evidence>